<dbReference type="Proteomes" id="UP001157502">
    <property type="component" value="Chromosome 36"/>
</dbReference>
<name>A0ACC2F1E8_DALPE</name>
<protein>
    <submittedName>
        <fullName evidence="1">Uncharacterized protein</fullName>
    </submittedName>
</protein>
<accession>A0ACC2F1E8</accession>
<comment type="caution">
    <text evidence="1">The sequence shown here is derived from an EMBL/GenBank/DDBJ whole genome shotgun (WGS) entry which is preliminary data.</text>
</comment>
<evidence type="ECO:0000313" key="2">
    <source>
        <dbReference type="Proteomes" id="UP001157502"/>
    </source>
</evidence>
<gene>
    <name evidence="1" type="ORF">DPEC_G00348930</name>
</gene>
<evidence type="ECO:0000313" key="1">
    <source>
        <dbReference type="EMBL" id="KAJ7985134.1"/>
    </source>
</evidence>
<proteinExistence type="predicted"/>
<dbReference type="EMBL" id="CM055763">
    <property type="protein sequence ID" value="KAJ7985134.1"/>
    <property type="molecule type" value="Genomic_DNA"/>
</dbReference>
<reference evidence="1" key="1">
    <citation type="submission" date="2021-05" db="EMBL/GenBank/DDBJ databases">
        <authorList>
            <person name="Pan Q."/>
            <person name="Jouanno E."/>
            <person name="Zahm M."/>
            <person name="Klopp C."/>
            <person name="Cabau C."/>
            <person name="Louis A."/>
            <person name="Berthelot C."/>
            <person name="Parey E."/>
            <person name="Roest Crollius H."/>
            <person name="Montfort J."/>
            <person name="Robinson-Rechavi M."/>
            <person name="Bouchez O."/>
            <person name="Lampietro C."/>
            <person name="Lopez Roques C."/>
            <person name="Donnadieu C."/>
            <person name="Postlethwait J."/>
            <person name="Bobe J."/>
            <person name="Dillon D."/>
            <person name="Chandos A."/>
            <person name="von Hippel F."/>
            <person name="Guiguen Y."/>
        </authorList>
    </citation>
    <scope>NUCLEOTIDE SEQUENCE</scope>
    <source>
        <strain evidence="1">YG-Jan2019</strain>
    </source>
</reference>
<keyword evidence="2" id="KW-1185">Reference proteome</keyword>
<sequence>MSKSGVKESLRIHTEDHRKQPKLFCFDDKQPICVVCHTSKKHKGHECNPIEEIVPGFKSKIQSMMSSSVNKLQKKKTTHQNWLEHMKGQAQCAEEQIRKEFKKLHQFLEEEETSRIGALREEQEQKGKVMKERAEALTRETETLAETTVVVNKEMDVDNNTFLQNYKTIMDR</sequence>
<organism evidence="1 2">
    <name type="scientific">Dallia pectoralis</name>
    <name type="common">Alaska blackfish</name>
    <dbReference type="NCBI Taxonomy" id="75939"/>
    <lineage>
        <taxon>Eukaryota</taxon>
        <taxon>Metazoa</taxon>
        <taxon>Chordata</taxon>
        <taxon>Craniata</taxon>
        <taxon>Vertebrata</taxon>
        <taxon>Euteleostomi</taxon>
        <taxon>Actinopterygii</taxon>
        <taxon>Neopterygii</taxon>
        <taxon>Teleostei</taxon>
        <taxon>Protacanthopterygii</taxon>
        <taxon>Esociformes</taxon>
        <taxon>Umbridae</taxon>
        <taxon>Dallia</taxon>
    </lineage>
</organism>